<dbReference type="AlphaFoldDB" id="A0A7W0CRN8"/>
<keyword evidence="4" id="KW-0479">Metal-binding</keyword>
<keyword evidence="12" id="KW-1185">Reference proteome</keyword>
<dbReference type="GO" id="GO:0016705">
    <property type="term" value="F:oxidoreductase activity, acting on paired donors, with incorporation or reduction of molecular oxygen"/>
    <property type="evidence" value="ECO:0007669"/>
    <property type="project" value="UniProtKB-ARBA"/>
</dbReference>
<dbReference type="GO" id="GO:0046872">
    <property type="term" value="F:metal ion binding"/>
    <property type="evidence" value="ECO:0007669"/>
    <property type="project" value="UniProtKB-KW"/>
</dbReference>
<evidence type="ECO:0000256" key="6">
    <source>
        <dbReference type="ARBA" id="ARBA00023014"/>
    </source>
</evidence>
<evidence type="ECO:0000259" key="10">
    <source>
        <dbReference type="PROSITE" id="PS51296"/>
    </source>
</evidence>
<protein>
    <recommendedName>
        <fullName evidence="2">Cytochrome bc1 complex Rieske iron-sulfur subunit</fullName>
    </recommendedName>
    <alternativeName>
        <fullName evidence="8">Cytochrome bc1 reductase complex subunit QcrA</fullName>
    </alternativeName>
</protein>
<accession>A0A7W0CRN8</accession>
<keyword evidence="3" id="KW-0001">2Fe-2S</keyword>
<dbReference type="PANTHER" id="PTHR10134">
    <property type="entry name" value="CYTOCHROME B-C1 COMPLEX SUBUNIT RIESKE, MITOCHONDRIAL"/>
    <property type="match status" value="1"/>
</dbReference>
<dbReference type="GO" id="GO:0004497">
    <property type="term" value="F:monooxygenase activity"/>
    <property type="evidence" value="ECO:0007669"/>
    <property type="project" value="UniProtKB-ARBA"/>
</dbReference>
<dbReference type="GO" id="GO:0051537">
    <property type="term" value="F:2 iron, 2 sulfur cluster binding"/>
    <property type="evidence" value="ECO:0007669"/>
    <property type="project" value="UniProtKB-KW"/>
</dbReference>
<feature type="domain" description="Rieske" evidence="10">
    <location>
        <begin position="46"/>
        <end position="138"/>
    </location>
</feature>
<evidence type="ECO:0000256" key="7">
    <source>
        <dbReference type="ARBA" id="ARBA00023157"/>
    </source>
</evidence>
<proteinExistence type="predicted"/>
<evidence type="ECO:0000256" key="4">
    <source>
        <dbReference type="ARBA" id="ARBA00022723"/>
    </source>
</evidence>
<gene>
    <name evidence="11" type="ORF">HNR30_007331</name>
</gene>
<dbReference type="Gene3D" id="2.102.10.10">
    <property type="entry name" value="Rieske [2Fe-2S] iron-sulphur domain"/>
    <property type="match status" value="1"/>
</dbReference>
<keyword evidence="6" id="KW-0411">Iron-sulfur</keyword>
<evidence type="ECO:0000256" key="9">
    <source>
        <dbReference type="ARBA" id="ARBA00034078"/>
    </source>
</evidence>
<name>A0A7W0CRN8_9ACTN</name>
<evidence type="ECO:0000313" key="11">
    <source>
        <dbReference type="EMBL" id="MBA2895940.1"/>
    </source>
</evidence>
<evidence type="ECO:0000256" key="3">
    <source>
        <dbReference type="ARBA" id="ARBA00022714"/>
    </source>
</evidence>
<dbReference type="PRINTS" id="PR00162">
    <property type="entry name" value="RIESKE"/>
</dbReference>
<sequence>MSIGGSGMPGVGRREVLGAAGAAVCGVALAGCGGNAKPNVAGIKGKVIAKTADVPVGGGALIAKWKIVITQPTAGVYKAFSAACPHKGCSVSKPKDGKMTCPCHGSQFSAETGQCLKGPADAPLTAYQVKVEGDGLILV</sequence>
<dbReference type="CDD" id="cd03467">
    <property type="entry name" value="Rieske"/>
    <property type="match status" value="1"/>
</dbReference>
<dbReference type="PROSITE" id="PS51296">
    <property type="entry name" value="RIESKE"/>
    <property type="match status" value="1"/>
</dbReference>
<evidence type="ECO:0000256" key="5">
    <source>
        <dbReference type="ARBA" id="ARBA00023004"/>
    </source>
</evidence>
<reference evidence="11 12" key="1">
    <citation type="submission" date="2020-07" db="EMBL/GenBank/DDBJ databases">
        <title>Genomic Encyclopedia of Type Strains, Phase IV (KMG-IV): sequencing the most valuable type-strain genomes for metagenomic binning, comparative biology and taxonomic classification.</title>
        <authorList>
            <person name="Goeker M."/>
        </authorList>
    </citation>
    <scope>NUCLEOTIDE SEQUENCE [LARGE SCALE GENOMIC DNA]</scope>
    <source>
        <strain evidence="11 12">DSM 45533</strain>
    </source>
</reference>
<dbReference type="SUPFAM" id="SSF50022">
    <property type="entry name" value="ISP domain"/>
    <property type="match status" value="1"/>
</dbReference>
<organism evidence="11 12">
    <name type="scientific">Nonomuraea soli</name>
    <dbReference type="NCBI Taxonomy" id="1032476"/>
    <lineage>
        <taxon>Bacteria</taxon>
        <taxon>Bacillati</taxon>
        <taxon>Actinomycetota</taxon>
        <taxon>Actinomycetes</taxon>
        <taxon>Streptosporangiales</taxon>
        <taxon>Streptosporangiaceae</taxon>
        <taxon>Nonomuraea</taxon>
    </lineage>
</organism>
<comment type="function">
    <text evidence="1">Iron-sulfur subunit of the cytochrome bc1 complex, an essential component of the respiratory electron transport chain required for ATP synthesis. The bc1 complex catalyzes the oxidation of menaquinol and the reduction of cytochrome c in the respiratory chain. The bc1 complex operates through a Q-cycle mechanism that couples electron transfer to generation of the proton gradient that drives ATP synthesis.</text>
</comment>
<evidence type="ECO:0000256" key="1">
    <source>
        <dbReference type="ARBA" id="ARBA00002494"/>
    </source>
</evidence>
<dbReference type="InterPro" id="IPR014349">
    <property type="entry name" value="Rieske_Fe-S_prot"/>
</dbReference>
<comment type="caution">
    <text evidence="11">The sequence shown here is derived from an EMBL/GenBank/DDBJ whole genome shotgun (WGS) entry which is preliminary data.</text>
</comment>
<evidence type="ECO:0000313" key="12">
    <source>
        <dbReference type="Proteomes" id="UP000530928"/>
    </source>
</evidence>
<dbReference type="InterPro" id="IPR017941">
    <property type="entry name" value="Rieske_2Fe-2S"/>
</dbReference>
<dbReference type="FunFam" id="2.102.10.10:FF:000016">
    <property type="entry name" value="Nitrite reductase/ring-hydroxylating ferredoxin subunit"/>
    <property type="match status" value="1"/>
</dbReference>
<dbReference type="InterPro" id="IPR036922">
    <property type="entry name" value="Rieske_2Fe-2S_sf"/>
</dbReference>
<evidence type="ECO:0000256" key="2">
    <source>
        <dbReference type="ARBA" id="ARBA00015816"/>
    </source>
</evidence>
<dbReference type="InterPro" id="IPR005805">
    <property type="entry name" value="Rieske_Fe-S_prot_C"/>
</dbReference>
<comment type="cofactor">
    <cofactor evidence="9">
        <name>[2Fe-2S] cluster</name>
        <dbReference type="ChEBI" id="CHEBI:190135"/>
    </cofactor>
</comment>
<dbReference type="EMBL" id="JACDUR010000008">
    <property type="protein sequence ID" value="MBA2895940.1"/>
    <property type="molecule type" value="Genomic_DNA"/>
</dbReference>
<evidence type="ECO:0000256" key="8">
    <source>
        <dbReference type="ARBA" id="ARBA00029586"/>
    </source>
</evidence>
<dbReference type="GO" id="GO:0016020">
    <property type="term" value="C:membrane"/>
    <property type="evidence" value="ECO:0007669"/>
    <property type="project" value="InterPro"/>
</dbReference>
<keyword evidence="5" id="KW-0408">Iron</keyword>
<dbReference type="Proteomes" id="UP000530928">
    <property type="component" value="Unassembled WGS sequence"/>
</dbReference>
<dbReference type="RefSeq" id="WP_181614695.1">
    <property type="nucleotide sequence ID" value="NZ_BAABAM010000007.1"/>
</dbReference>
<keyword evidence="7" id="KW-1015">Disulfide bond</keyword>
<dbReference type="Pfam" id="PF00355">
    <property type="entry name" value="Rieske"/>
    <property type="match status" value="1"/>
</dbReference>